<sequence length="470" mass="47221">MIFPMIPQLVLSLALTALVRPVAANGSSSCTSVTITSQADADSAFENCEDIKGGVTISSSAAGTLNLENLQSVSEDLTIEDTGLVGFSASDLQNVGGAIKVTGNDQLNRLQLDDAQTVGGDLTVQDNKALTGLSMDNLKTVRGKMDLDGGFNTLSFENLERVNGESSIVATGSAGCSGIDRVNAEGGDNDGAVFQGSYSCATTTASPSASASPGDDSDSDSDSGSGISGGAIAGIVIGVVVAIIIALILAWLWLRQRKKNRAAAAGAGIAAMRDAEKQHPPSQGQTPSTGAASSNGAPIAAAAIGRSTSGTERGVTTAGTIPRRPVSTAFSTTTAGLTSSTSPSSTDPSSGLPSSLTAGSATASSMPVPTSLIPGTNGPGNRNTISEGDALFLNAGRNVPRRRPSESDVPMLDSGDVHEVPAVSVAEQEGMRNGERVVGDGAVFELDGGFDGARHQRAIHAENGSNTAGA</sequence>
<name>A0A1L9PB12_ASPVE</name>
<comment type="subcellular location">
    <subcellularLocation>
        <location evidence="1">Membrane</location>
        <topology evidence="1">Single-pass membrane protein</topology>
    </subcellularLocation>
</comment>
<keyword evidence="4 6" id="KW-0472">Membrane</keyword>
<evidence type="ECO:0000256" key="6">
    <source>
        <dbReference type="SAM" id="Phobius"/>
    </source>
</evidence>
<organism evidence="8 9">
    <name type="scientific">Aspergillus versicolor CBS 583.65</name>
    <dbReference type="NCBI Taxonomy" id="1036611"/>
    <lineage>
        <taxon>Eukaryota</taxon>
        <taxon>Fungi</taxon>
        <taxon>Dikarya</taxon>
        <taxon>Ascomycota</taxon>
        <taxon>Pezizomycotina</taxon>
        <taxon>Eurotiomycetes</taxon>
        <taxon>Eurotiomycetidae</taxon>
        <taxon>Eurotiales</taxon>
        <taxon>Aspergillaceae</taxon>
        <taxon>Aspergillus</taxon>
        <taxon>Aspergillus subgen. Nidulantes</taxon>
    </lineage>
</organism>
<dbReference type="InterPro" id="IPR036941">
    <property type="entry name" value="Rcpt_L-dom_sf"/>
</dbReference>
<protein>
    <recommendedName>
        <fullName evidence="10">Receptor L-domain domain-containing protein</fullName>
    </recommendedName>
</protein>
<dbReference type="SUPFAM" id="SSF52058">
    <property type="entry name" value="L domain-like"/>
    <property type="match status" value="1"/>
</dbReference>
<gene>
    <name evidence="8" type="ORF">ASPVEDRAFT_80334</name>
</gene>
<dbReference type="VEuPathDB" id="FungiDB:ASPVEDRAFT_80334"/>
<dbReference type="AlphaFoldDB" id="A0A1L9PB12"/>
<dbReference type="Proteomes" id="UP000184073">
    <property type="component" value="Unassembled WGS sequence"/>
</dbReference>
<keyword evidence="7" id="KW-0732">Signal</keyword>
<evidence type="ECO:0000256" key="7">
    <source>
        <dbReference type="SAM" id="SignalP"/>
    </source>
</evidence>
<dbReference type="PANTHER" id="PTHR15549">
    <property type="entry name" value="PAIRED IMMUNOGLOBULIN-LIKE TYPE 2 RECEPTOR"/>
    <property type="match status" value="1"/>
</dbReference>
<keyword evidence="9" id="KW-1185">Reference proteome</keyword>
<keyword evidence="3 6" id="KW-1133">Transmembrane helix</keyword>
<dbReference type="InterPro" id="IPR051694">
    <property type="entry name" value="Immunoregulatory_rcpt-like"/>
</dbReference>
<feature type="signal peptide" evidence="7">
    <location>
        <begin position="1"/>
        <end position="24"/>
    </location>
</feature>
<evidence type="ECO:0000256" key="5">
    <source>
        <dbReference type="SAM" id="MobiDB-lite"/>
    </source>
</evidence>
<keyword evidence="2 6" id="KW-0812">Transmembrane</keyword>
<dbReference type="Gene3D" id="3.80.20.20">
    <property type="entry name" value="Receptor L-domain"/>
    <property type="match status" value="1"/>
</dbReference>
<dbReference type="GO" id="GO:0016020">
    <property type="term" value="C:membrane"/>
    <property type="evidence" value="ECO:0007669"/>
    <property type="project" value="UniProtKB-SubCell"/>
</dbReference>
<feature type="compositionally biased region" description="Polar residues" evidence="5">
    <location>
        <begin position="280"/>
        <end position="289"/>
    </location>
</feature>
<dbReference type="EMBL" id="KV878126">
    <property type="protein sequence ID" value="OJI98696.1"/>
    <property type="molecule type" value="Genomic_DNA"/>
</dbReference>
<accession>A0A1L9PB12</accession>
<evidence type="ECO:0000256" key="2">
    <source>
        <dbReference type="ARBA" id="ARBA00022692"/>
    </source>
</evidence>
<feature type="compositionally biased region" description="Low complexity" evidence="5">
    <location>
        <begin position="327"/>
        <end position="365"/>
    </location>
</feature>
<evidence type="ECO:0000256" key="1">
    <source>
        <dbReference type="ARBA" id="ARBA00004167"/>
    </source>
</evidence>
<feature type="compositionally biased region" description="Low complexity" evidence="5">
    <location>
        <begin position="205"/>
        <end position="214"/>
    </location>
</feature>
<feature type="chain" id="PRO_5012408716" description="Receptor L-domain domain-containing protein" evidence="7">
    <location>
        <begin position="25"/>
        <end position="470"/>
    </location>
</feature>
<reference evidence="9" key="1">
    <citation type="journal article" date="2017" name="Genome Biol.">
        <title>Comparative genomics reveals high biological diversity and specific adaptations in the industrially and medically important fungal genus Aspergillus.</title>
        <authorList>
            <person name="de Vries R.P."/>
            <person name="Riley R."/>
            <person name="Wiebenga A."/>
            <person name="Aguilar-Osorio G."/>
            <person name="Amillis S."/>
            <person name="Uchima C.A."/>
            <person name="Anderluh G."/>
            <person name="Asadollahi M."/>
            <person name="Askin M."/>
            <person name="Barry K."/>
            <person name="Battaglia E."/>
            <person name="Bayram O."/>
            <person name="Benocci T."/>
            <person name="Braus-Stromeyer S.A."/>
            <person name="Caldana C."/>
            <person name="Canovas D."/>
            <person name="Cerqueira G.C."/>
            <person name="Chen F."/>
            <person name="Chen W."/>
            <person name="Choi C."/>
            <person name="Clum A."/>
            <person name="Dos Santos R.A."/>
            <person name="Damasio A.R."/>
            <person name="Diallinas G."/>
            <person name="Emri T."/>
            <person name="Fekete E."/>
            <person name="Flipphi M."/>
            <person name="Freyberg S."/>
            <person name="Gallo A."/>
            <person name="Gournas C."/>
            <person name="Habgood R."/>
            <person name="Hainaut M."/>
            <person name="Harispe M.L."/>
            <person name="Henrissat B."/>
            <person name="Hilden K.S."/>
            <person name="Hope R."/>
            <person name="Hossain A."/>
            <person name="Karabika E."/>
            <person name="Karaffa L."/>
            <person name="Karanyi Z."/>
            <person name="Krasevec N."/>
            <person name="Kuo A."/>
            <person name="Kusch H."/>
            <person name="LaButti K."/>
            <person name="Lagendijk E.L."/>
            <person name="Lapidus A."/>
            <person name="Levasseur A."/>
            <person name="Lindquist E."/>
            <person name="Lipzen A."/>
            <person name="Logrieco A.F."/>
            <person name="MacCabe A."/>
            <person name="Maekelae M.R."/>
            <person name="Malavazi I."/>
            <person name="Melin P."/>
            <person name="Meyer V."/>
            <person name="Mielnichuk N."/>
            <person name="Miskei M."/>
            <person name="Molnar A.P."/>
            <person name="Mule G."/>
            <person name="Ngan C.Y."/>
            <person name="Orejas M."/>
            <person name="Orosz E."/>
            <person name="Ouedraogo J.P."/>
            <person name="Overkamp K.M."/>
            <person name="Park H.-S."/>
            <person name="Perrone G."/>
            <person name="Piumi F."/>
            <person name="Punt P.J."/>
            <person name="Ram A.F."/>
            <person name="Ramon A."/>
            <person name="Rauscher S."/>
            <person name="Record E."/>
            <person name="Riano-Pachon D.M."/>
            <person name="Robert V."/>
            <person name="Roehrig J."/>
            <person name="Ruller R."/>
            <person name="Salamov A."/>
            <person name="Salih N.S."/>
            <person name="Samson R.A."/>
            <person name="Sandor E."/>
            <person name="Sanguinetti M."/>
            <person name="Schuetze T."/>
            <person name="Sepcic K."/>
            <person name="Shelest E."/>
            <person name="Sherlock G."/>
            <person name="Sophianopoulou V."/>
            <person name="Squina F.M."/>
            <person name="Sun H."/>
            <person name="Susca A."/>
            <person name="Todd R.B."/>
            <person name="Tsang A."/>
            <person name="Unkles S.E."/>
            <person name="van de Wiele N."/>
            <person name="van Rossen-Uffink D."/>
            <person name="Oliveira J.V."/>
            <person name="Vesth T.C."/>
            <person name="Visser J."/>
            <person name="Yu J.-H."/>
            <person name="Zhou M."/>
            <person name="Andersen M.R."/>
            <person name="Archer D.B."/>
            <person name="Baker S.E."/>
            <person name="Benoit I."/>
            <person name="Brakhage A.A."/>
            <person name="Braus G.H."/>
            <person name="Fischer R."/>
            <person name="Frisvad J.C."/>
            <person name="Goldman G.H."/>
            <person name="Houbraken J."/>
            <person name="Oakley B."/>
            <person name="Pocsi I."/>
            <person name="Scazzocchio C."/>
            <person name="Seiboth B."/>
            <person name="vanKuyk P.A."/>
            <person name="Wortman J."/>
            <person name="Dyer P.S."/>
            <person name="Grigoriev I.V."/>
        </authorList>
    </citation>
    <scope>NUCLEOTIDE SEQUENCE [LARGE SCALE GENOMIC DNA]</scope>
    <source>
        <strain evidence="9">CBS 583.65</strain>
    </source>
</reference>
<feature type="region of interest" description="Disordered" evidence="5">
    <location>
        <begin position="271"/>
        <end position="387"/>
    </location>
</feature>
<evidence type="ECO:0000256" key="4">
    <source>
        <dbReference type="ARBA" id="ARBA00023136"/>
    </source>
</evidence>
<proteinExistence type="predicted"/>
<evidence type="ECO:0008006" key="10">
    <source>
        <dbReference type="Google" id="ProtNLM"/>
    </source>
</evidence>
<feature type="region of interest" description="Disordered" evidence="5">
    <location>
        <begin position="204"/>
        <end position="224"/>
    </location>
</feature>
<dbReference type="RefSeq" id="XP_040664459.1">
    <property type="nucleotide sequence ID" value="XM_040816848.1"/>
</dbReference>
<evidence type="ECO:0000256" key="3">
    <source>
        <dbReference type="ARBA" id="ARBA00022989"/>
    </source>
</evidence>
<feature type="transmembrane region" description="Helical" evidence="6">
    <location>
        <begin position="231"/>
        <end position="254"/>
    </location>
</feature>
<evidence type="ECO:0000313" key="8">
    <source>
        <dbReference type="EMBL" id="OJI98696.1"/>
    </source>
</evidence>
<feature type="compositionally biased region" description="Low complexity" evidence="5">
    <location>
        <begin position="290"/>
        <end position="305"/>
    </location>
</feature>
<dbReference type="GeneID" id="63732359"/>
<dbReference type="STRING" id="1036611.A0A1L9PB12"/>
<dbReference type="OrthoDB" id="536881at2759"/>
<dbReference type="GO" id="GO:0071944">
    <property type="term" value="C:cell periphery"/>
    <property type="evidence" value="ECO:0007669"/>
    <property type="project" value="UniProtKB-ARBA"/>
</dbReference>
<evidence type="ECO:0000313" key="9">
    <source>
        <dbReference type="Proteomes" id="UP000184073"/>
    </source>
</evidence>